<dbReference type="GO" id="GO:0050821">
    <property type="term" value="P:protein stabilization"/>
    <property type="evidence" value="ECO:0007669"/>
    <property type="project" value="TreeGrafter"/>
</dbReference>
<evidence type="ECO:0000259" key="5">
    <source>
        <dbReference type="PROSITE" id="PS51501"/>
    </source>
</evidence>
<dbReference type="InterPro" id="IPR024158">
    <property type="entry name" value="Mt_import_TIM15"/>
</dbReference>
<feature type="domain" description="DNL-type" evidence="5">
    <location>
        <begin position="75"/>
        <end position="175"/>
    </location>
</feature>
<dbReference type="GO" id="GO:0008270">
    <property type="term" value="F:zinc ion binding"/>
    <property type="evidence" value="ECO:0007669"/>
    <property type="project" value="UniProtKB-KW"/>
</dbReference>
<dbReference type="GO" id="GO:0006457">
    <property type="term" value="P:protein folding"/>
    <property type="evidence" value="ECO:0007669"/>
    <property type="project" value="TreeGrafter"/>
</dbReference>
<dbReference type="GO" id="GO:0005739">
    <property type="term" value="C:mitochondrion"/>
    <property type="evidence" value="ECO:0007669"/>
    <property type="project" value="TreeGrafter"/>
</dbReference>
<gene>
    <name evidence="6" type="ORF">SELO1098_LOCUS32519</name>
</gene>
<evidence type="ECO:0000313" key="6">
    <source>
        <dbReference type="EMBL" id="CAE0303661.1"/>
    </source>
</evidence>
<reference evidence="6" key="1">
    <citation type="submission" date="2021-01" db="EMBL/GenBank/DDBJ databases">
        <authorList>
            <person name="Corre E."/>
            <person name="Pelletier E."/>
            <person name="Niang G."/>
            <person name="Scheremetjew M."/>
            <person name="Finn R."/>
            <person name="Kale V."/>
            <person name="Holt S."/>
            <person name="Cochrane G."/>
            <person name="Meng A."/>
            <person name="Brown T."/>
            <person name="Cohen L."/>
        </authorList>
    </citation>
    <scope>NUCLEOTIDE SEQUENCE</scope>
    <source>
        <strain evidence="6">CCAP 955/1</strain>
    </source>
</reference>
<keyword evidence="2 4" id="KW-0863">Zinc-finger</keyword>
<dbReference type="EMBL" id="HBIC01063381">
    <property type="protein sequence ID" value="CAE0303661.1"/>
    <property type="molecule type" value="Transcribed_RNA"/>
</dbReference>
<evidence type="ECO:0000256" key="2">
    <source>
        <dbReference type="ARBA" id="ARBA00022771"/>
    </source>
</evidence>
<dbReference type="PROSITE" id="PS51501">
    <property type="entry name" value="ZF_DNL"/>
    <property type="match status" value="1"/>
</dbReference>
<keyword evidence="1" id="KW-0479">Metal-binding</keyword>
<accession>A0A7S3HSX1</accession>
<dbReference type="InterPro" id="IPR007853">
    <property type="entry name" value="Znf_DNL-typ"/>
</dbReference>
<organism evidence="6">
    <name type="scientific">Spumella elongata</name>
    <dbReference type="NCBI Taxonomy" id="89044"/>
    <lineage>
        <taxon>Eukaryota</taxon>
        <taxon>Sar</taxon>
        <taxon>Stramenopiles</taxon>
        <taxon>Ochrophyta</taxon>
        <taxon>Chrysophyceae</taxon>
        <taxon>Chromulinales</taxon>
        <taxon>Chromulinaceae</taxon>
        <taxon>Spumella</taxon>
    </lineage>
</organism>
<keyword evidence="3" id="KW-0862">Zinc</keyword>
<evidence type="ECO:0000256" key="4">
    <source>
        <dbReference type="PROSITE-ProRule" id="PRU00834"/>
    </source>
</evidence>
<dbReference type="Pfam" id="PF05180">
    <property type="entry name" value="zf-DNL"/>
    <property type="match status" value="1"/>
</dbReference>
<dbReference type="PANTHER" id="PTHR20922:SF13">
    <property type="entry name" value="DNL-TYPE ZINC FINGER PROTEIN"/>
    <property type="match status" value="1"/>
</dbReference>
<evidence type="ECO:0000256" key="1">
    <source>
        <dbReference type="ARBA" id="ARBA00022723"/>
    </source>
</evidence>
<proteinExistence type="predicted"/>
<dbReference type="GO" id="GO:0051087">
    <property type="term" value="F:protein-folding chaperone binding"/>
    <property type="evidence" value="ECO:0007669"/>
    <property type="project" value="TreeGrafter"/>
</dbReference>
<dbReference type="AlphaFoldDB" id="A0A7S3HSX1"/>
<dbReference type="PANTHER" id="PTHR20922">
    <property type="entry name" value="DNL-TYPE ZINC FINGER PROTEIN"/>
    <property type="match status" value="1"/>
</dbReference>
<name>A0A7S3HSX1_9STRA</name>
<protein>
    <recommendedName>
        <fullName evidence="5">DNL-type domain-containing protein</fullName>
    </recommendedName>
</protein>
<evidence type="ECO:0000256" key="3">
    <source>
        <dbReference type="ARBA" id="ARBA00022833"/>
    </source>
</evidence>
<dbReference type="GO" id="GO:0030150">
    <property type="term" value="P:protein import into mitochondrial matrix"/>
    <property type="evidence" value="ECO:0007669"/>
    <property type="project" value="TreeGrafter"/>
</dbReference>
<sequence length="183" mass="20111">MKAVQRADRLLRGVHVCKRALAPSLSGRFQVNASVFSARPVPSFVTRCIHMSPGNGMSEKGGELPAFADVPGVQTTGEKMIIMFTCTVCDTRSARKISKQAYNEGIVMVRCDCCKNRHLIADRMGVFEDSLAGNSGWDIQKYMAEQGEKVRSITDENVYELTVEDIVGAKKAAALHDVLEKDK</sequence>